<dbReference type="AlphaFoldDB" id="A0A3G6RNC5"/>
<evidence type="ECO:0000313" key="3">
    <source>
        <dbReference type="Proteomes" id="UP000236262"/>
    </source>
</evidence>
<dbReference type="Proteomes" id="UP000279972">
    <property type="component" value="Chromosome"/>
</dbReference>
<protein>
    <recommendedName>
        <fullName evidence="5">Four helix bundle protein</fullName>
    </recommendedName>
</protein>
<dbReference type="EMBL" id="PPEH01000015">
    <property type="protein sequence ID" value="PNW11185.1"/>
    <property type="molecule type" value="Genomic_DNA"/>
</dbReference>
<gene>
    <name evidence="2" type="ORF">C1637_24220</name>
    <name evidence="1" type="ORF">EG342_15645</name>
</gene>
<evidence type="ECO:0008006" key="5">
    <source>
        <dbReference type="Google" id="ProtNLM"/>
    </source>
</evidence>
<evidence type="ECO:0000313" key="4">
    <source>
        <dbReference type="Proteomes" id="UP000279972"/>
    </source>
</evidence>
<organism evidence="2 3">
    <name type="scientific">Chryseobacterium lactis</name>
    <dbReference type="NCBI Taxonomy" id="1241981"/>
    <lineage>
        <taxon>Bacteria</taxon>
        <taxon>Pseudomonadati</taxon>
        <taxon>Bacteroidota</taxon>
        <taxon>Flavobacteriia</taxon>
        <taxon>Flavobacteriales</taxon>
        <taxon>Weeksellaceae</taxon>
        <taxon>Chryseobacterium group</taxon>
        <taxon>Chryseobacterium</taxon>
    </lineage>
</organism>
<accession>A0A3G6RNC5</accession>
<evidence type="ECO:0000313" key="2">
    <source>
        <dbReference type="EMBL" id="PNW11185.1"/>
    </source>
</evidence>
<keyword evidence="4" id="KW-1185">Reference proteome</keyword>
<dbReference type="EMBL" id="CP033924">
    <property type="protein sequence ID" value="AZA83219.1"/>
    <property type="molecule type" value="Genomic_DNA"/>
</dbReference>
<name>A0A3G6RNC5_CHRLC</name>
<evidence type="ECO:0000313" key="1">
    <source>
        <dbReference type="EMBL" id="AZA83219.1"/>
    </source>
</evidence>
<reference evidence="1 4" key="2">
    <citation type="submission" date="2018-11" db="EMBL/GenBank/DDBJ databases">
        <title>Proposal to divide the Flavobacteriaceae and reorganize its genera based on Amino Acid Identity values calculated from whole genome sequences.</title>
        <authorList>
            <person name="Nicholson A.C."/>
            <person name="Gulvik C.A."/>
            <person name="Whitney A.M."/>
            <person name="Humrighouse B.W."/>
            <person name="Bell M."/>
            <person name="Holmes B."/>
            <person name="Steigerwalt A.G."/>
            <person name="Villarma A."/>
            <person name="Sheth M."/>
            <person name="Batra D."/>
            <person name="Pryor J."/>
            <person name="Bernardet J.-F."/>
            <person name="Hugo C."/>
            <person name="Kampfer P."/>
            <person name="Newman J."/>
            <person name="McQuiston J.R."/>
        </authorList>
    </citation>
    <scope>NUCLEOTIDE SEQUENCE [LARGE SCALE GENOMIC DNA]</scope>
    <source>
        <strain evidence="1 4">KC_1864</strain>
    </source>
</reference>
<dbReference type="KEGG" id="clac:EG342_15645"/>
<reference evidence="2 3" key="1">
    <citation type="submission" date="2018-01" db="EMBL/GenBank/DDBJ databases">
        <title>Draft genome sequences of Chryseobacterium lactis NCTC11390, Chryseobacterium oncorhynchi 701B-08, and Chryseobacterium viscerum 687B-08.</title>
        <authorList>
            <person name="Jeong J.-J."/>
            <person name="Lee Y.J."/>
            <person name="Park B."/>
            <person name="Choi I.-G."/>
            <person name="Kim K.D."/>
        </authorList>
    </citation>
    <scope>NUCLEOTIDE SEQUENCE [LARGE SCALE GENOMIC DNA]</scope>
    <source>
        <strain evidence="2 3">NCTC11390</strain>
    </source>
</reference>
<dbReference type="Proteomes" id="UP000236262">
    <property type="component" value="Unassembled WGS sequence"/>
</dbReference>
<proteinExistence type="predicted"/>
<sequence length="68" mass="8433">MWNTRIRANLFLRKVFNLSYDRCLLLRKKVLELQELDLWKIDLIKTNEKWREVIVLCDKIKDMIKKIK</sequence>